<accession>I4M0A6</accession>
<protein>
    <submittedName>
        <fullName evidence="1">Uncharacterized protein</fullName>
    </submittedName>
</protein>
<evidence type="ECO:0000313" key="2">
    <source>
        <dbReference type="Proteomes" id="UP000032875"/>
    </source>
</evidence>
<gene>
    <name evidence="1" type="ORF">CGSMWGv1500E_03579</name>
</gene>
<proteinExistence type="predicted"/>
<dbReference type="AlphaFoldDB" id="I4M0A6"/>
<name>I4M0A6_GARVA</name>
<dbReference type="EMBL" id="ADES01000012">
    <property type="protein sequence ID" value="EIK82646.1"/>
    <property type="molecule type" value="Genomic_DNA"/>
</dbReference>
<organism evidence="1 2">
    <name type="scientific">Gardnerella vaginalis 1500E</name>
    <dbReference type="NCBI Taxonomy" id="698957"/>
    <lineage>
        <taxon>Bacteria</taxon>
        <taxon>Bacillati</taxon>
        <taxon>Actinomycetota</taxon>
        <taxon>Actinomycetes</taxon>
        <taxon>Bifidobacteriales</taxon>
        <taxon>Bifidobacteriaceae</taxon>
        <taxon>Gardnerella</taxon>
    </lineage>
</organism>
<reference evidence="1 2" key="1">
    <citation type="journal article" date="2012" name="J. Bacteriol.">
        <title>Comparative Genomic Analyses of 17 Clinical Isolates of Gardnerella vaginalis Provide Evidence of Multiple Genetically Isolated Clades Consistent with Subspeciation into Genovars.</title>
        <authorList>
            <person name="Ahmed A."/>
            <person name="Earl J."/>
            <person name="Retchless A."/>
            <person name="Hillier S."/>
            <person name="Rabe L."/>
            <person name="Cherpes T."/>
            <person name="Powell E."/>
            <person name="Janto B."/>
            <person name="Eutsey R."/>
            <person name="Hiller N.L."/>
            <person name="Boissy R."/>
            <person name="Dahlgreen M."/>
            <person name="Hall B."/>
            <person name="Costerton J."/>
            <person name="Post J.C."/>
            <person name="Hu F."/>
            <person name="Ehrlich G."/>
        </authorList>
    </citation>
    <scope>NUCLEOTIDE SEQUENCE [LARGE SCALE GENOMIC DNA]</scope>
    <source>
        <strain evidence="1 2">1500E</strain>
    </source>
</reference>
<comment type="caution">
    <text evidence="1">The sequence shown here is derived from an EMBL/GenBank/DDBJ whole genome shotgun (WGS) entry which is preliminary data.</text>
</comment>
<sequence>MVQWGLADKPTVQLKRREEKMSWNVFLSLIMFYSNNENAVPIIDRIGAFSDDLKSAFNIGKR</sequence>
<dbReference type="Proteomes" id="UP000032875">
    <property type="component" value="Unassembled WGS sequence"/>
</dbReference>
<evidence type="ECO:0000313" key="1">
    <source>
        <dbReference type="EMBL" id="EIK82646.1"/>
    </source>
</evidence>